<feature type="transmembrane region" description="Helical" evidence="9">
    <location>
        <begin position="393"/>
        <end position="413"/>
    </location>
</feature>
<feature type="transmembrane region" description="Helical" evidence="9">
    <location>
        <begin position="1205"/>
        <end position="1224"/>
    </location>
</feature>
<keyword evidence="2" id="KW-0813">Transport</keyword>
<proteinExistence type="predicted"/>
<keyword evidence="7 9" id="KW-0472">Membrane</keyword>
<feature type="region of interest" description="Disordered" evidence="8">
    <location>
        <begin position="1"/>
        <end position="21"/>
    </location>
</feature>
<dbReference type="Proteomes" id="UP000355283">
    <property type="component" value="Unassembled WGS sequence"/>
</dbReference>
<dbReference type="OrthoDB" id="66620at2759"/>
<dbReference type="PROSITE" id="PS50893">
    <property type="entry name" value="ABC_TRANSPORTER_2"/>
    <property type="match status" value="2"/>
</dbReference>
<feature type="transmembrane region" description="Helical" evidence="9">
    <location>
        <begin position="1085"/>
        <end position="1105"/>
    </location>
</feature>
<keyword evidence="3 9" id="KW-0812">Transmembrane</keyword>
<evidence type="ECO:0000256" key="7">
    <source>
        <dbReference type="ARBA" id="ARBA00023136"/>
    </source>
</evidence>
<feature type="domain" description="ABC transporter" evidence="10">
    <location>
        <begin position="708"/>
        <end position="956"/>
    </location>
</feature>
<keyword evidence="5" id="KW-0067">ATP-binding</keyword>
<feature type="transmembrane region" description="Helical" evidence="9">
    <location>
        <begin position="468"/>
        <end position="496"/>
    </location>
</feature>
<accession>A0A4D9CSM4</accession>
<dbReference type="SUPFAM" id="SSF52540">
    <property type="entry name" value="P-loop containing nucleoside triphosphate hydrolases"/>
    <property type="match status" value="2"/>
</dbReference>
<dbReference type="InterPro" id="IPR050352">
    <property type="entry name" value="ABCG_transporters"/>
</dbReference>
<evidence type="ECO:0000256" key="6">
    <source>
        <dbReference type="ARBA" id="ARBA00022989"/>
    </source>
</evidence>
<feature type="transmembrane region" description="Helical" evidence="9">
    <location>
        <begin position="428"/>
        <end position="447"/>
    </location>
</feature>
<dbReference type="InterPro" id="IPR027417">
    <property type="entry name" value="P-loop_NTPase"/>
</dbReference>
<dbReference type="EMBL" id="SDOX01000119">
    <property type="protein sequence ID" value="TFJ82221.1"/>
    <property type="molecule type" value="Genomic_DNA"/>
</dbReference>
<comment type="subcellular location">
    <subcellularLocation>
        <location evidence="1">Membrane</location>
        <topology evidence="1">Multi-pass membrane protein</topology>
    </subcellularLocation>
</comment>
<dbReference type="CDD" id="cd03213">
    <property type="entry name" value="ABCG_EPDR"/>
    <property type="match status" value="2"/>
</dbReference>
<dbReference type="PANTHER" id="PTHR48041">
    <property type="entry name" value="ABC TRANSPORTER G FAMILY MEMBER 28"/>
    <property type="match status" value="1"/>
</dbReference>
<feature type="transmembrane region" description="Helical" evidence="9">
    <location>
        <begin position="1283"/>
        <end position="1305"/>
    </location>
</feature>
<dbReference type="Pfam" id="PF01061">
    <property type="entry name" value="ABC2_membrane"/>
    <property type="match status" value="2"/>
</dbReference>
<evidence type="ECO:0000313" key="12">
    <source>
        <dbReference type="Proteomes" id="UP000355283"/>
    </source>
</evidence>
<keyword evidence="6 9" id="KW-1133">Transmembrane helix</keyword>
<dbReference type="InterPro" id="IPR013525">
    <property type="entry name" value="ABC2_TM"/>
</dbReference>
<dbReference type="SMART" id="SM00382">
    <property type="entry name" value="AAA"/>
    <property type="match status" value="2"/>
</dbReference>
<feature type="transmembrane region" description="Helical" evidence="9">
    <location>
        <begin position="540"/>
        <end position="559"/>
    </location>
</feature>
<evidence type="ECO:0000256" key="1">
    <source>
        <dbReference type="ARBA" id="ARBA00004141"/>
    </source>
</evidence>
<dbReference type="Pfam" id="PF19055">
    <property type="entry name" value="ABC2_membrane_7"/>
    <property type="match status" value="2"/>
</dbReference>
<feature type="region of interest" description="Disordered" evidence="8">
    <location>
        <begin position="997"/>
        <end position="1018"/>
    </location>
</feature>
<sequence>MDKEGSFKHNLPPPAADEGTDVYHSDRIKGMASVDPINISWENVSLRVPVKGSKMKKNVLANVSGRLQAGHISAIMGASGCGKTSLLNVLAGRVSAVKGGELDGRLLTNGKMRVENDFRKVTGYVTQEDTLYACLTVYETLLLTAFFKLGNSMGSRQILEDYVSSVINDMGLKKCRDTAIGDEMVKGVSGGERKRVSIAVELISNPSVLFLDEPTTGLDSFQALAVMSSLKSLAGTQRTIVTVIHQPRSSIFAMLDRLVLLSEGRTIYAGPVSEVTSYFQRQGFSCPDDSSPADYLLDIAAKDFRTSTLEALSQRRIDALTEAYEDFSRKEKAIVPKASTGAGKEAGPVAANKDRGDLLVRASVDEKSVRVGWWTQIRFLAWRNLMVVSRNRIARIVGVALPVFFGLLFGAIWSNRDADPQKAIQDRIGLMFMATVLTGFLGMSENIQTFPIEKRTVQKERASGLYSLSAYYVAKVVTNIPFALAGPVLFCCILYPAAGMRMGLEHFLVFLVVIIMQILAAGALGMFLSSLASDPEIANAMAPAFNIIFTVFNGVLINVNDLPDGTQWLAIIGYIRWSFEALAINEFRDRAISCGTAVSPSTCITNGNEILKLYDYYDGDIGFCLLWILVIALVIHCVTFANLWRNATSYLRMRVLPPAVEVAEENAKMAVAVRAVPPSKEEEEKALEEVSVRDGGAGEMASVAAVNVSWHNITLKVGGRKGHAPKIVLNDVSGEVRSGALTAIMGPTGSGKSSLLMVLAGRVAQTKGATLTGTLLTNGICRDAAAFKKIATFVTQDDLLFGHLTVKETLTLAAHFALGSSKTQAQKASLVTSVINDMGLGKTVHTIIGDERARGVSGGERKRVSIGVELISNPAVLLLDEPTSGLDAHQANAVMAALKKLAQAKRTIVAVIHQPRSSIFAMLDVLVLISEGRTIYLGPAKDASRHFATQGFPCPPHFNAADLFLDNISMDYRTEALEAATRQRIAHLADTWHRHPYPDVNDSGAGSSTGSAAPPVPRGPSCRDLAAAAMISPQERGGWLNNLYYLTWRASKSAYRNTFAMILRIMLNVMFALIFSGIWHDVSNTQTGIQSFVGIIFMVSVNVAFSNTQAVITTFPVEKAIVQKEQASSAYNLSAYYLSKFFSELPLNLVGPAIFISMVFWIINFDHTLANYGVFLATTCLASLSAVGLGIMISTLAPNTEVATALSPVFNVFFLIFSGVLINIDSLPAGARWVASISPIKWTANALALTEFTGATFTCVPEERCLATGEEVLSLYSWDESTVGQSILAITIIMGVLLTMGYVILRMSLPRYMTVQGKEERL</sequence>
<dbReference type="PANTHER" id="PTHR48041:SF41">
    <property type="entry name" value="ABC TRANSPORTER G FAMILY"/>
    <property type="match status" value="1"/>
</dbReference>
<dbReference type="GO" id="GO:0016887">
    <property type="term" value="F:ATP hydrolysis activity"/>
    <property type="evidence" value="ECO:0007669"/>
    <property type="project" value="InterPro"/>
</dbReference>
<dbReference type="GO" id="GO:0140359">
    <property type="term" value="F:ABC-type transporter activity"/>
    <property type="evidence" value="ECO:0007669"/>
    <property type="project" value="InterPro"/>
</dbReference>
<dbReference type="InterPro" id="IPR003439">
    <property type="entry name" value="ABC_transporter-like_ATP-bd"/>
</dbReference>
<evidence type="ECO:0000313" key="11">
    <source>
        <dbReference type="EMBL" id="TFJ82221.1"/>
    </source>
</evidence>
<dbReference type="InterPro" id="IPR017871">
    <property type="entry name" value="ABC_transporter-like_CS"/>
</dbReference>
<dbReference type="InterPro" id="IPR003593">
    <property type="entry name" value="AAA+_ATPase"/>
</dbReference>
<dbReference type="GO" id="GO:0005524">
    <property type="term" value="F:ATP binding"/>
    <property type="evidence" value="ECO:0007669"/>
    <property type="project" value="UniProtKB-KW"/>
</dbReference>
<protein>
    <recommendedName>
        <fullName evidence="10">ABC transporter domain-containing protein</fullName>
    </recommendedName>
</protein>
<dbReference type="Gene3D" id="3.40.50.300">
    <property type="entry name" value="P-loop containing nucleotide triphosphate hydrolases"/>
    <property type="match status" value="2"/>
</dbReference>
<reference evidence="11 12" key="1">
    <citation type="submission" date="2019-01" db="EMBL/GenBank/DDBJ databases">
        <title>Nuclear Genome Assembly of the Microalgal Biofuel strain Nannochloropsis salina CCMP1776.</title>
        <authorList>
            <person name="Hovde B."/>
        </authorList>
    </citation>
    <scope>NUCLEOTIDE SEQUENCE [LARGE SCALE GENOMIC DNA]</scope>
    <source>
        <strain evidence="11 12">CCMP1776</strain>
    </source>
</reference>
<dbReference type="InterPro" id="IPR043926">
    <property type="entry name" value="ABCG_dom"/>
</dbReference>
<feature type="transmembrane region" description="Helical" evidence="9">
    <location>
        <begin position="1145"/>
        <end position="1163"/>
    </location>
</feature>
<dbReference type="PROSITE" id="PS00211">
    <property type="entry name" value="ABC_TRANSPORTER_1"/>
    <property type="match status" value="2"/>
</dbReference>
<evidence type="ECO:0000256" key="2">
    <source>
        <dbReference type="ARBA" id="ARBA00022448"/>
    </source>
</evidence>
<evidence type="ECO:0000256" key="3">
    <source>
        <dbReference type="ARBA" id="ARBA00022692"/>
    </source>
</evidence>
<evidence type="ECO:0000259" key="10">
    <source>
        <dbReference type="PROSITE" id="PS50893"/>
    </source>
</evidence>
<feature type="transmembrane region" description="Helical" evidence="9">
    <location>
        <begin position="1059"/>
        <end position="1079"/>
    </location>
</feature>
<keyword evidence="4" id="KW-0547">Nucleotide-binding</keyword>
<feature type="transmembrane region" description="Helical" evidence="9">
    <location>
        <begin position="508"/>
        <end position="528"/>
    </location>
</feature>
<feature type="domain" description="ABC transporter" evidence="10">
    <location>
        <begin position="39"/>
        <end position="288"/>
    </location>
</feature>
<dbReference type="Pfam" id="PF00005">
    <property type="entry name" value="ABC_tran"/>
    <property type="match status" value="2"/>
</dbReference>
<keyword evidence="12" id="KW-1185">Reference proteome</keyword>
<feature type="transmembrane region" description="Helical" evidence="9">
    <location>
        <begin position="625"/>
        <end position="644"/>
    </location>
</feature>
<organism evidence="11 12">
    <name type="scientific">Nannochloropsis salina CCMP1776</name>
    <dbReference type="NCBI Taxonomy" id="1027361"/>
    <lineage>
        <taxon>Eukaryota</taxon>
        <taxon>Sar</taxon>
        <taxon>Stramenopiles</taxon>
        <taxon>Ochrophyta</taxon>
        <taxon>Eustigmatophyceae</taxon>
        <taxon>Eustigmatales</taxon>
        <taxon>Monodopsidaceae</taxon>
        <taxon>Microchloropsis</taxon>
        <taxon>Microchloropsis salina</taxon>
    </lineage>
</organism>
<evidence type="ECO:0000256" key="5">
    <source>
        <dbReference type="ARBA" id="ARBA00022840"/>
    </source>
</evidence>
<evidence type="ECO:0000256" key="8">
    <source>
        <dbReference type="SAM" id="MobiDB-lite"/>
    </source>
</evidence>
<dbReference type="GO" id="GO:0016020">
    <property type="term" value="C:membrane"/>
    <property type="evidence" value="ECO:0007669"/>
    <property type="project" value="UniProtKB-SubCell"/>
</dbReference>
<feature type="compositionally biased region" description="Low complexity" evidence="8">
    <location>
        <begin position="1003"/>
        <end position="1013"/>
    </location>
</feature>
<feature type="transmembrane region" description="Helical" evidence="9">
    <location>
        <begin position="1169"/>
        <end position="1193"/>
    </location>
</feature>
<comment type="caution">
    <text evidence="11">The sequence shown here is derived from an EMBL/GenBank/DDBJ whole genome shotgun (WGS) entry which is preliminary data.</text>
</comment>
<evidence type="ECO:0000256" key="4">
    <source>
        <dbReference type="ARBA" id="ARBA00022741"/>
    </source>
</evidence>
<name>A0A4D9CSM4_9STRA</name>
<gene>
    <name evidence="11" type="ORF">NSK_006550</name>
</gene>
<evidence type="ECO:0000256" key="9">
    <source>
        <dbReference type="SAM" id="Phobius"/>
    </source>
</evidence>